<evidence type="ECO:0000313" key="3">
    <source>
        <dbReference type="Proteomes" id="UP000028547"/>
    </source>
</evidence>
<comment type="caution">
    <text evidence="2">The sequence shown here is derived from an EMBL/GenBank/DDBJ whole genome shotgun (WGS) entry which is preliminary data.</text>
</comment>
<dbReference type="RefSeq" id="WP_043413747.1">
    <property type="nucleotide sequence ID" value="NZ_JPMI01000403.1"/>
</dbReference>
<reference evidence="2 3" key="1">
    <citation type="submission" date="2014-07" db="EMBL/GenBank/DDBJ databases">
        <title>Draft Genome Sequence of Gephyronic Acid Producer, Cystobacter violaceus Strain Cb vi76.</title>
        <authorList>
            <person name="Stevens D.C."/>
            <person name="Young J."/>
            <person name="Carmichael R."/>
            <person name="Tan J."/>
            <person name="Taylor R.E."/>
        </authorList>
    </citation>
    <scope>NUCLEOTIDE SEQUENCE [LARGE SCALE GENOMIC DNA]</scope>
    <source>
        <strain evidence="2 3">Cb vi76</strain>
    </source>
</reference>
<dbReference type="InterPro" id="IPR029052">
    <property type="entry name" value="Metallo-depent_PP-like"/>
</dbReference>
<proteinExistence type="predicted"/>
<evidence type="ECO:0000313" key="2">
    <source>
        <dbReference type="EMBL" id="KFA87012.1"/>
    </source>
</evidence>
<evidence type="ECO:0000259" key="1">
    <source>
        <dbReference type="Pfam" id="PF09423"/>
    </source>
</evidence>
<organism evidence="2 3">
    <name type="scientific">Archangium violaceum Cb vi76</name>
    <dbReference type="NCBI Taxonomy" id="1406225"/>
    <lineage>
        <taxon>Bacteria</taxon>
        <taxon>Pseudomonadati</taxon>
        <taxon>Myxococcota</taxon>
        <taxon>Myxococcia</taxon>
        <taxon>Myxococcales</taxon>
        <taxon>Cystobacterineae</taxon>
        <taxon>Archangiaceae</taxon>
        <taxon>Archangium</taxon>
    </lineage>
</organism>
<gene>
    <name evidence="2" type="ORF">Q664_50520</name>
</gene>
<dbReference type="Pfam" id="PF09423">
    <property type="entry name" value="PhoD"/>
    <property type="match status" value="1"/>
</dbReference>
<dbReference type="PANTHER" id="PTHR37031">
    <property type="entry name" value="METALLOPHOSPHATASE BINDING DOMAIN PROTEIN"/>
    <property type="match status" value="1"/>
</dbReference>
<accession>A0A084SEX7</accession>
<dbReference type="Gene3D" id="3.60.21.70">
    <property type="entry name" value="PhoD-like phosphatase"/>
    <property type="match status" value="1"/>
</dbReference>
<dbReference type="PANTHER" id="PTHR37031:SF2">
    <property type="entry name" value="PHOD-LIKE PHOSPHATASE METALLOPHOSPHATASE DOMAIN-CONTAINING PROTEIN"/>
    <property type="match status" value="1"/>
</dbReference>
<sequence length="504" mass="55906">MSRPLITTVGCCSSTTARISITAKNGLTHARLAFRSGEGAFQERSLRLSRPEGSSFLHGSFELEGLAASSTVEYAVAVSASEEGLPSLQELSCAGGLSRFRLLPPPGQPLRIGLVSCNGCYTVNEPSRRHAMWKRLGEVVAAGEVDLLIHLGDQIYADHIREAWQRADLDDCLTPQNEELMHRLRESFRAVYCETWQRPELAAVLGSVPSMMMWDDHDIFDGWGSHDEVTPADRAFFEAARTAFGEFQQRLNPPGFSDSFGFGWVSNGVGLLVLDGRSHRDWKEQTIIGRKQWAEIDTWLEAQLSAGLKRLFVVTGVPPLHAKVAAASKVLEKLGLTSFLGDVRDSWMEPNNAEELRKLLNRLFDFRKRSPGTEVTLVGGDVHVGTTARLRSRMPSHKRNDSDQPELTQVVSSGIGSEPPTGFLRKVVELGVGSESVDMYQDLFHGRLLELPGNPDGRLLFRRNFAVLDLGPSGKEGWDPDRNLRVRYYAEGLERPIEQTLLAL</sequence>
<name>A0A084SEX7_9BACT</name>
<dbReference type="AlphaFoldDB" id="A0A084SEX7"/>
<feature type="domain" description="PhoD-like phosphatase metallophosphatase" evidence="1">
    <location>
        <begin position="136"/>
        <end position="415"/>
    </location>
</feature>
<dbReference type="SUPFAM" id="SSF56300">
    <property type="entry name" value="Metallo-dependent phosphatases"/>
    <property type="match status" value="1"/>
</dbReference>
<protein>
    <recommendedName>
        <fullName evidence="1">PhoD-like phosphatase metallophosphatase domain-containing protein</fullName>
    </recommendedName>
</protein>
<dbReference type="Proteomes" id="UP000028547">
    <property type="component" value="Unassembled WGS sequence"/>
</dbReference>
<dbReference type="InterPro" id="IPR038607">
    <property type="entry name" value="PhoD-like_sf"/>
</dbReference>
<dbReference type="EMBL" id="JPMI01000403">
    <property type="protein sequence ID" value="KFA87012.1"/>
    <property type="molecule type" value="Genomic_DNA"/>
</dbReference>
<dbReference type="CDD" id="cd07389">
    <property type="entry name" value="MPP_PhoD"/>
    <property type="match status" value="1"/>
</dbReference>
<dbReference type="InterPro" id="IPR018946">
    <property type="entry name" value="PhoD-like_MPP"/>
</dbReference>